<feature type="transmembrane region" description="Helical" evidence="7">
    <location>
        <begin position="90"/>
        <end position="108"/>
    </location>
</feature>
<dbReference type="InterPro" id="IPR022764">
    <property type="entry name" value="Peptidase_S54_rhomboid_dom"/>
</dbReference>
<evidence type="ECO:0000256" key="5">
    <source>
        <dbReference type="ARBA" id="ARBA00022989"/>
    </source>
</evidence>
<dbReference type="AlphaFoldDB" id="A0A0X8FFA5"/>
<evidence type="ECO:0000256" key="2">
    <source>
        <dbReference type="ARBA" id="ARBA00009045"/>
    </source>
</evidence>
<dbReference type="InterPro" id="IPR050925">
    <property type="entry name" value="Rhomboid_protease_S54"/>
</dbReference>
<keyword evidence="4" id="KW-0378">Hydrolase</keyword>
<dbReference type="Pfam" id="PF01694">
    <property type="entry name" value="Rhomboid"/>
    <property type="match status" value="1"/>
</dbReference>
<evidence type="ECO:0000256" key="4">
    <source>
        <dbReference type="ARBA" id="ARBA00022801"/>
    </source>
</evidence>
<dbReference type="GO" id="GO:0004252">
    <property type="term" value="F:serine-type endopeptidase activity"/>
    <property type="evidence" value="ECO:0007669"/>
    <property type="project" value="InterPro"/>
</dbReference>
<feature type="transmembrane region" description="Helical" evidence="7">
    <location>
        <begin position="114"/>
        <end position="133"/>
    </location>
</feature>
<evidence type="ECO:0000256" key="1">
    <source>
        <dbReference type="ARBA" id="ARBA00004141"/>
    </source>
</evidence>
<feature type="transmembrane region" description="Helical" evidence="7">
    <location>
        <begin position="194"/>
        <end position="215"/>
    </location>
</feature>
<keyword evidence="6 7" id="KW-0472">Membrane</keyword>
<keyword evidence="5 7" id="KW-1133">Transmembrane helix</keyword>
<name>A0A0X8FFA5_9LACT</name>
<dbReference type="Gene3D" id="1.20.1540.10">
    <property type="entry name" value="Rhomboid-like"/>
    <property type="match status" value="1"/>
</dbReference>
<dbReference type="RefSeq" id="WP_060777934.1">
    <property type="nucleotide sequence ID" value="NZ_CAJHLF010000003.1"/>
</dbReference>
<evidence type="ECO:0000256" key="3">
    <source>
        <dbReference type="ARBA" id="ARBA00022692"/>
    </source>
</evidence>
<feature type="transmembrane region" description="Helical" evidence="7">
    <location>
        <begin position="145"/>
        <end position="162"/>
    </location>
</feature>
<dbReference type="EMBL" id="CP065662">
    <property type="protein sequence ID" value="QPS01222.1"/>
    <property type="molecule type" value="Genomic_DNA"/>
</dbReference>
<dbReference type="Proteomes" id="UP000594771">
    <property type="component" value="Chromosome"/>
</dbReference>
<gene>
    <name evidence="10" type="ORF">I6G68_07605</name>
    <name evidence="9" type="ORF">ODY43_03995</name>
</gene>
<feature type="transmembrane region" description="Helical" evidence="7">
    <location>
        <begin position="54"/>
        <end position="78"/>
    </location>
</feature>
<keyword evidence="12" id="KW-1185">Reference proteome</keyword>
<reference evidence="10 11" key="1">
    <citation type="submission" date="2020-12" db="EMBL/GenBank/DDBJ databases">
        <title>FDA dAtabase for Regulatory Grade micrObial Sequences (FDA-ARGOS): Supporting development and validation of Infectious Disease Dx tests.</title>
        <authorList>
            <person name="Sproer C."/>
            <person name="Gronow S."/>
            <person name="Severitt S."/>
            <person name="Schroder I."/>
            <person name="Tallon L."/>
            <person name="Sadzewicz L."/>
            <person name="Zhao X."/>
            <person name="Boylan J."/>
            <person name="Ott S."/>
            <person name="Bowen H."/>
            <person name="Vavikolanu K."/>
            <person name="Mehta A."/>
            <person name="Aluvathingal J."/>
            <person name="Nadendla S."/>
            <person name="Lowell S."/>
            <person name="Myers T."/>
            <person name="Yan Y."/>
            <person name="Sichtig H."/>
        </authorList>
    </citation>
    <scope>NUCLEOTIDE SEQUENCE [LARGE SCALE GENOMIC DNA]</scope>
    <source>
        <strain evidence="10 11">FDAARGOS_911</strain>
    </source>
</reference>
<dbReference type="SUPFAM" id="SSF144091">
    <property type="entry name" value="Rhomboid-like"/>
    <property type="match status" value="1"/>
</dbReference>
<comment type="subcellular location">
    <subcellularLocation>
        <location evidence="1">Membrane</location>
        <topology evidence="1">Multi-pass membrane protein</topology>
    </subcellularLocation>
</comment>
<evidence type="ECO:0000256" key="7">
    <source>
        <dbReference type="SAM" id="Phobius"/>
    </source>
</evidence>
<dbReference type="GO" id="GO:0006508">
    <property type="term" value="P:proteolysis"/>
    <property type="evidence" value="ECO:0007669"/>
    <property type="project" value="UniProtKB-KW"/>
</dbReference>
<comment type="similarity">
    <text evidence="2">Belongs to the peptidase S54 family.</text>
</comment>
<evidence type="ECO:0000313" key="12">
    <source>
        <dbReference type="Proteomes" id="UP001069145"/>
    </source>
</evidence>
<dbReference type="GO" id="GO:0016020">
    <property type="term" value="C:membrane"/>
    <property type="evidence" value="ECO:0007669"/>
    <property type="project" value="UniProtKB-SubCell"/>
</dbReference>
<evidence type="ECO:0000313" key="9">
    <source>
        <dbReference type="EMBL" id="MCY3053145.1"/>
    </source>
</evidence>
<accession>A0A0X8FFA5</accession>
<dbReference type="GeneID" id="35767789"/>
<dbReference type="OrthoDB" id="9813074at2"/>
<evidence type="ECO:0000313" key="10">
    <source>
        <dbReference type="EMBL" id="QPS01222.1"/>
    </source>
</evidence>
<evidence type="ECO:0000259" key="8">
    <source>
        <dbReference type="Pfam" id="PF01694"/>
    </source>
</evidence>
<organism evidence="10 11">
    <name type="scientific">Aerococcus urinae</name>
    <dbReference type="NCBI Taxonomy" id="1376"/>
    <lineage>
        <taxon>Bacteria</taxon>
        <taxon>Bacillati</taxon>
        <taxon>Bacillota</taxon>
        <taxon>Bacilli</taxon>
        <taxon>Lactobacillales</taxon>
        <taxon>Aerococcaceae</taxon>
        <taxon>Aerococcus</taxon>
    </lineage>
</organism>
<dbReference type="PANTHER" id="PTHR43731:SF14">
    <property type="entry name" value="PRESENILIN-ASSOCIATED RHOMBOID-LIKE PROTEIN, MITOCHONDRIAL"/>
    <property type="match status" value="1"/>
</dbReference>
<proteinExistence type="inferred from homology"/>
<dbReference type="KEGG" id="aun:AWM73_02445"/>
<keyword evidence="10" id="KW-0645">Protease</keyword>
<sequence>MRRKAYITYALLAIQIIIYLLMEVTGSSLSISTLLHFGAKENALIAIYGQYWRLITPIFVHIGFSHLLFNSITLWYLGSEVEGIIGSWRFLFIYLYSGIMGNLFSYQFSTSVSAGASTALFGLFAFFLAMRYLNPHDRYFQAMGYQYQTLIILNIVMNLFMANVDMSGHIGGIIGGFLATLIITNNPKHRLSSILLSILVYSVIAGIIIANHGAFNTLFIH</sequence>
<protein>
    <submittedName>
        <fullName evidence="10">Rhomboid family intramembrane serine protease</fullName>
    </submittedName>
</protein>
<dbReference type="EMBL" id="JAOTML010000003">
    <property type="protein sequence ID" value="MCY3053145.1"/>
    <property type="molecule type" value="Genomic_DNA"/>
</dbReference>
<feature type="domain" description="Peptidase S54 rhomboid" evidence="8">
    <location>
        <begin position="49"/>
        <end position="184"/>
    </location>
</feature>
<dbReference type="Proteomes" id="UP001069145">
    <property type="component" value="Unassembled WGS sequence"/>
</dbReference>
<reference evidence="9" key="2">
    <citation type="submission" date="2022-09" db="EMBL/GenBank/DDBJ databases">
        <title>Aerococcus urinae taxonomy study.</title>
        <authorList>
            <person name="Christensen J."/>
            <person name="Senneby E."/>
        </authorList>
    </citation>
    <scope>NUCLEOTIDE SEQUENCE</scope>
    <source>
        <strain evidence="9">NLD-066-U95</strain>
    </source>
</reference>
<dbReference type="PANTHER" id="PTHR43731">
    <property type="entry name" value="RHOMBOID PROTEASE"/>
    <property type="match status" value="1"/>
</dbReference>
<evidence type="ECO:0000256" key="6">
    <source>
        <dbReference type="ARBA" id="ARBA00023136"/>
    </source>
</evidence>
<dbReference type="InterPro" id="IPR035952">
    <property type="entry name" value="Rhomboid-like_sf"/>
</dbReference>
<evidence type="ECO:0000313" key="11">
    <source>
        <dbReference type="Proteomes" id="UP000594771"/>
    </source>
</evidence>
<keyword evidence="3 7" id="KW-0812">Transmembrane</keyword>